<protein>
    <submittedName>
        <fullName evidence="1">Uncharacterized protein</fullName>
    </submittedName>
</protein>
<reference evidence="1" key="1">
    <citation type="submission" date="2018-05" db="EMBL/GenBank/DDBJ databases">
        <authorList>
            <person name="Lanie J.A."/>
            <person name="Ng W.-L."/>
            <person name="Kazmierczak K.M."/>
            <person name="Andrzejewski T.M."/>
            <person name="Davidsen T.M."/>
            <person name="Wayne K.J."/>
            <person name="Tettelin H."/>
            <person name="Glass J.I."/>
            <person name="Rusch D."/>
            <person name="Podicherti R."/>
            <person name="Tsui H.-C.T."/>
            <person name="Winkler M.E."/>
        </authorList>
    </citation>
    <scope>NUCLEOTIDE SEQUENCE</scope>
</reference>
<name>A0A381XRJ1_9ZZZZ</name>
<sequence length="22" mass="2529">MSAEATICADFWFCKFCKGEKL</sequence>
<dbReference type="AlphaFoldDB" id="A0A381XRJ1"/>
<organism evidence="1">
    <name type="scientific">marine metagenome</name>
    <dbReference type="NCBI Taxonomy" id="408172"/>
    <lineage>
        <taxon>unclassified sequences</taxon>
        <taxon>metagenomes</taxon>
        <taxon>ecological metagenomes</taxon>
    </lineage>
</organism>
<dbReference type="EMBL" id="UINC01016123">
    <property type="protein sequence ID" value="SVA67379.1"/>
    <property type="molecule type" value="Genomic_DNA"/>
</dbReference>
<evidence type="ECO:0000313" key="1">
    <source>
        <dbReference type="EMBL" id="SVA67379.1"/>
    </source>
</evidence>
<gene>
    <name evidence="1" type="ORF">METZ01_LOCUS120233</name>
</gene>
<proteinExistence type="predicted"/>
<accession>A0A381XRJ1</accession>